<protein>
    <recommendedName>
        <fullName evidence="3">NodB homology domain-containing protein</fullName>
    </recommendedName>
</protein>
<dbReference type="InterPro" id="IPR002509">
    <property type="entry name" value="NODB_dom"/>
</dbReference>
<gene>
    <name evidence="4" type="ORF">GCM10010885_01080</name>
</gene>
<dbReference type="PANTHER" id="PTHR10587">
    <property type="entry name" value="GLYCOSYL TRANSFERASE-RELATED"/>
    <property type="match status" value="1"/>
</dbReference>
<evidence type="ECO:0000259" key="3">
    <source>
        <dbReference type="PROSITE" id="PS51677"/>
    </source>
</evidence>
<dbReference type="CDD" id="cd10917">
    <property type="entry name" value="CE4_NodB_like_6s_7s"/>
    <property type="match status" value="1"/>
</dbReference>
<organism evidence="4 5">
    <name type="scientific">Alicyclobacillus cellulosilyticus</name>
    <dbReference type="NCBI Taxonomy" id="1003997"/>
    <lineage>
        <taxon>Bacteria</taxon>
        <taxon>Bacillati</taxon>
        <taxon>Bacillota</taxon>
        <taxon>Bacilli</taxon>
        <taxon>Bacillales</taxon>
        <taxon>Alicyclobacillaceae</taxon>
        <taxon>Alicyclobacillus</taxon>
    </lineage>
</organism>
<reference evidence="4" key="1">
    <citation type="journal article" date="2014" name="Int. J. Syst. Evol. Microbiol.">
        <title>Complete genome sequence of Corynebacterium casei LMG S-19264T (=DSM 44701T), isolated from a smear-ripened cheese.</title>
        <authorList>
            <consortium name="US DOE Joint Genome Institute (JGI-PGF)"/>
            <person name="Walter F."/>
            <person name="Albersmeier A."/>
            <person name="Kalinowski J."/>
            <person name="Ruckert C."/>
        </authorList>
    </citation>
    <scope>NUCLEOTIDE SEQUENCE</scope>
    <source>
        <strain evidence="4">JCM 18487</strain>
    </source>
</reference>
<comment type="caution">
    <text evidence="4">The sequence shown here is derived from an EMBL/GenBank/DDBJ whole genome shotgun (WGS) entry which is preliminary data.</text>
</comment>
<evidence type="ECO:0000313" key="5">
    <source>
        <dbReference type="Proteomes" id="UP000637695"/>
    </source>
</evidence>
<dbReference type="GO" id="GO:0005975">
    <property type="term" value="P:carbohydrate metabolic process"/>
    <property type="evidence" value="ECO:0007669"/>
    <property type="project" value="InterPro"/>
</dbReference>
<evidence type="ECO:0000256" key="2">
    <source>
        <dbReference type="ARBA" id="ARBA00022801"/>
    </source>
</evidence>
<dbReference type="InterPro" id="IPR011330">
    <property type="entry name" value="Glyco_hydro/deAcase_b/a-brl"/>
</dbReference>
<dbReference type="EMBL" id="BMOY01000001">
    <property type="protein sequence ID" value="GGI95269.1"/>
    <property type="molecule type" value="Genomic_DNA"/>
</dbReference>
<dbReference type="GO" id="GO:0016810">
    <property type="term" value="F:hydrolase activity, acting on carbon-nitrogen (but not peptide) bonds"/>
    <property type="evidence" value="ECO:0007669"/>
    <property type="project" value="InterPro"/>
</dbReference>
<reference evidence="4" key="2">
    <citation type="submission" date="2020-09" db="EMBL/GenBank/DDBJ databases">
        <authorList>
            <person name="Sun Q."/>
            <person name="Ohkuma M."/>
        </authorList>
    </citation>
    <scope>NUCLEOTIDE SEQUENCE</scope>
    <source>
        <strain evidence="4">JCM 18487</strain>
    </source>
</reference>
<proteinExistence type="predicted"/>
<dbReference type="Gene3D" id="3.20.20.370">
    <property type="entry name" value="Glycoside hydrolase/deacetylase"/>
    <property type="match status" value="1"/>
</dbReference>
<name>A0A917K2K6_9BACL</name>
<dbReference type="SUPFAM" id="SSF88713">
    <property type="entry name" value="Glycoside hydrolase/deacetylase"/>
    <property type="match status" value="1"/>
</dbReference>
<dbReference type="PANTHER" id="PTHR10587:SF133">
    <property type="entry name" value="CHITIN DEACETYLASE 1-RELATED"/>
    <property type="match status" value="1"/>
</dbReference>
<dbReference type="PROSITE" id="PS51677">
    <property type="entry name" value="NODB"/>
    <property type="match status" value="1"/>
</dbReference>
<dbReference type="Proteomes" id="UP000637695">
    <property type="component" value="Unassembled WGS sequence"/>
</dbReference>
<dbReference type="InterPro" id="IPR050248">
    <property type="entry name" value="Polysacc_deacetylase_ArnD"/>
</dbReference>
<evidence type="ECO:0000313" key="4">
    <source>
        <dbReference type="EMBL" id="GGI95269.1"/>
    </source>
</evidence>
<keyword evidence="2" id="KW-0378">Hydrolase</keyword>
<dbReference type="RefSeq" id="WP_188880509.1">
    <property type="nucleotide sequence ID" value="NZ_BMOY01000001.1"/>
</dbReference>
<accession>A0A917K2K6</accession>
<feature type="domain" description="NodB homology" evidence="3">
    <location>
        <begin position="4"/>
        <end position="183"/>
    </location>
</feature>
<evidence type="ECO:0000256" key="1">
    <source>
        <dbReference type="ARBA" id="ARBA00022723"/>
    </source>
</evidence>
<dbReference type="Pfam" id="PF01522">
    <property type="entry name" value="Polysacc_deac_1"/>
    <property type="match status" value="1"/>
</dbReference>
<keyword evidence="1" id="KW-0479">Metal-binding</keyword>
<dbReference type="GO" id="GO:0046872">
    <property type="term" value="F:metal ion binding"/>
    <property type="evidence" value="ECO:0007669"/>
    <property type="project" value="UniProtKB-KW"/>
</dbReference>
<dbReference type="AlphaFoldDB" id="A0A917K2K6"/>
<dbReference type="GO" id="GO:0016020">
    <property type="term" value="C:membrane"/>
    <property type="evidence" value="ECO:0007669"/>
    <property type="project" value="TreeGrafter"/>
</dbReference>
<keyword evidence="5" id="KW-1185">Reference proteome</keyword>
<sequence length="207" mass="22650">MADKTLFFTFDDGPDDRLTPKVLDILARYGVRATFFCLGAHVAQHPAVFRRMLAEGHCVGNHSWDHPYLTKEPQERVRQQLAQTARVMTETAGVQPRWFRPPYGDVNDLVAEEARRQGYELVLWDVDSRDWSGIPGPAVAANVLPRLRPGAVLLHHCAWNAEGTVDALPYVIEVAAALGYRFAGLDEWSPGTPAQAACGGEAGGSAG</sequence>